<evidence type="ECO:0008006" key="4">
    <source>
        <dbReference type="Google" id="ProtNLM"/>
    </source>
</evidence>
<proteinExistence type="predicted"/>
<evidence type="ECO:0000313" key="2">
    <source>
        <dbReference type="EMBL" id="KKZ73534.1"/>
    </source>
</evidence>
<dbReference type="Proteomes" id="UP000265325">
    <property type="component" value="Unassembled WGS sequence"/>
</dbReference>
<comment type="caution">
    <text evidence="2">The sequence shown here is derived from an EMBL/GenBank/DDBJ whole genome shotgun (WGS) entry which is preliminary data.</text>
</comment>
<organism evidence="2 3">
    <name type="scientific">Streptomyces showdoensis</name>
    <dbReference type="NCBI Taxonomy" id="68268"/>
    <lineage>
        <taxon>Bacteria</taxon>
        <taxon>Bacillati</taxon>
        <taxon>Actinomycetota</taxon>
        <taxon>Actinomycetes</taxon>
        <taxon>Kitasatosporales</taxon>
        <taxon>Streptomycetaceae</taxon>
        <taxon>Streptomyces</taxon>
    </lineage>
</organism>
<feature type="compositionally biased region" description="Low complexity" evidence="1">
    <location>
        <begin position="128"/>
        <end position="142"/>
    </location>
</feature>
<dbReference type="AlphaFoldDB" id="A0A2P2GPV5"/>
<evidence type="ECO:0000313" key="3">
    <source>
        <dbReference type="Proteomes" id="UP000265325"/>
    </source>
</evidence>
<gene>
    <name evidence="2" type="ORF">VO63_12820</name>
</gene>
<evidence type="ECO:0000256" key="1">
    <source>
        <dbReference type="SAM" id="MobiDB-lite"/>
    </source>
</evidence>
<accession>A0A2P2GPV5</accession>
<sequence>MLPGSRVPGRTWTIRLTGHPDHSATVSCTTEGCRMPARSKDVAALRAFAAEHARAHARLATPRPNAACACGASACRHHTARATCTGTTLLVLIHNPAVAEVWTLAEICQACAPLITHATVLAGGRTVAAQSGPGPRAAAAAPAGPPPVAVGFSSPGAAGGEAPTPPSGRRRTGRGKPRGNRSGRRPF</sequence>
<name>A0A2P2GPV5_STREW</name>
<feature type="compositionally biased region" description="Basic residues" evidence="1">
    <location>
        <begin position="168"/>
        <end position="187"/>
    </location>
</feature>
<keyword evidence="3" id="KW-1185">Reference proteome</keyword>
<dbReference type="EMBL" id="LAQS01000016">
    <property type="protein sequence ID" value="KKZ73534.1"/>
    <property type="molecule type" value="Genomic_DNA"/>
</dbReference>
<protein>
    <recommendedName>
        <fullName evidence="4">Post-SET domain-containing protein</fullName>
    </recommendedName>
</protein>
<feature type="compositionally biased region" description="Low complexity" evidence="1">
    <location>
        <begin position="149"/>
        <end position="162"/>
    </location>
</feature>
<reference evidence="2 3" key="1">
    <citation type="submission" date="2015-05" db="EMBL/GenBank/DDBJ databases">
        <title>Draft Genome assembly of Streptomyces showdoensis.</title>
        <authorList>
            <person name="Thapa K.K."/>
            <person name="Metsa-Ketela M."/>
        </authorList>
    </citation>
    <scope>NUCLEOTIDE SEQUENCE [LARGE SCALE GENOMIC DNA]</scope>
    <source>
        <strain evidence="2 3">ATCC 15227</strain>
    </source>
</reference>
<feature type="region of interest" description="Disordered" evidence="1">
    <location>
        <begin position="127"/>
        <end position="187"/>
    </location>
</feature>